<dbReference type="OrthoDB" id="3191971at2"/>
<reference evidence="2 3" key="1">
    <citation type="submission" date="2015-01" db="EMBL/GenBank/DDBJ databases">
        <title>Comparative genomics of the lactic acid bacteria isolated from the honey bee gut.</title>
        <authorList>
            <person name="Ellegaard K.M."/>
            <person name="Tamarit D."/>
            <person name="Javelind E."/>
            <person name="Olofsson T."/>
            <person name="Andersson S.G."/>
            <person name="Vasquez A."/>
        </authorList>
    </citation>
    <scope>NUCLEOTIDE SEQUENCE [LARGE SCALE GENOMIC DNA]</scope>
    <source>
        <strain evidence="2 3">Hma8</strain>
    </source>
</reference>
<dbReference type="InterPro" id="IPR021707">
    <property type="entry name" value="DUF3290"/>
</dbReference>
<dbReference type="RefSeq" id="WP_046324303.1">
    <property type="nucleotide sequence ID" value="NZ_JAAEEB010000003.1"/>
</dbReference>
<gene>
    <name evidence="2" type="ORF">JF74_03630</name>
</gene>
<keyword evidence="1" id="KW-1133">Transmembrane helix</keyword>
<dbReference type="HOGENOM" id="CLU_125416_1_1_9"/>
<protein>
    <recommendedName>
        <fullName evidence="4">DUF3290 domain-containing protein</fullName>
    </recommendedName>
</protein>
<evidence type="ECO:0000256" key="1">
    <source>
        <dbReference type="SAM" id="Phobius"/>
    </source>
</evidence>
<dbReference type="Proteomes" id="UP000033531">
    <property type="component" value="Unassembled WGS sequence"/>
</dbReference>
<dbReference type="Pfam" id="PF11694">
    <property type="entry name" value="DUF3290"/>
    <property type="match status" value="1"/>
</dbReference>
<name>A0A0F4LGY7_9LACO</name>
<sequence>MTFYTLKYIEQNQNTSKTILYILIAVAALTMIAFTVLYLRHRFDTRYRDLGIIALLFLLLFMGTQYEKYVQTNVVKSQSEQIAPFIKSVAKDHNVPVSDVMVSSTTLQNGLIVRVDSKDIDYQLELNDDNNSYSLKQAHVINHTVDIKN</sequence>
<evidence type="ECO:0000313" key="2">
    <source>
        <dbReference type="EMBL" id="KJY57860.1"/>
    </source>
</evidence>
<proteinExistence type="predicted"/>
<feature type="transmembrane region" description="Helical" evidence="1">
    <location>
        <begin position="20"/>
        <end position="38"/>
    </location>
</feature>
<keyword evidence="1" id="KW-0472">Membrane</keyword>
<feature type="transmembrane region" description="Helical" evidence="1">
    <location>
        <begin position="50"/>
        <end position="66"/>
    </location>
</feature>
<accession>A0A0F4LGY7</accession>
<dbReference type="AlphaFoldDB" id="A0A0F4LGY7"/>
<organism evidence="2 3">
    <name type="scientific">Lactobacillus melliventris</name>
    <dbReference type="NCBI Taxonomy" id="1218507"/>
    <lineage>
        <taxon>Bacteria</taxon>
        <taxon>Bacillati</taxon>
        <taxon>Bacillota</taxon>
        <taxon>Bacilli</taxon>
        <taxon>Lactobacillales</taxon>
        <taxon>Lactobacillaceae</taxon>
        <taxon>Lactobacillus</taxon>
    </lineage>
</organism>
<comment type="caution">
    <text evidence="2">The sequence shown here is derived from an EMBL/GenBank/DDBJ whole genome shotgun (WGS) entry which is preliminary data.</text>
</comment>
<evidence type="ECO:0000313" key="3">
    <source>
        <dbReference type="Proteomes" id="UP000033531"/>
    </source>
</evidence>
<evidence type="ECO:0008006" key="4">
    <source>
        <dbReference type="Google" id="ProtNLM"/>
    </source>
</evidence>
<keyword evidence="1" id="KW-0812">Transmembrane</keyword>
<dbReference type="EMBL" id="JXLI01000006">
    <property type="protein sequence ID" value="KJY57860.1"/>
    <property type="molecule type" value="Genomic_DNA"/>
</dbReference>
<dbReference type="PATRIC" id="fig|1218507.3.peg.529"/>
<dbReference type="STRING" id="1218507.JF74_03630"/>